<evidence type="ECO:0000256" key="7">
    <source>
        <dbReference type="ARBA" id="ARBA00023315"/>
    </source>
</evidence>
<dbReference type="AlphaFoldDB" id="F8F0E9"/>
<evidence type="ECO:0000256" key="1">
    <source>
        <dbReference type="ARBA" id="ARBA00000705"/>
    </source>
</evidence>
<dbReference type="Proteomes" id="UP000000503">
    <property type="component" value="Chromosome"/>
</dbReference>
<comment type="similarity">
    <text evidence="3">Belongs to the phosphate acetyltransferase and butyryltransferase family.</text>
</comment>
<dbReference type="PIRSF" id="PIRSF000428">
    <property type="entry name" value="P_Ac_trans"/>
    <property type="match status" value="1"/>
</dbReference>
<dbReference type="RefSeq" id="WP_013968604.1">
    <property type="nucleotide sequence ID" value="NC_015732.1"/>
</dbReference>
<evidence type="ECO:0000256" key="2">
    <source>
        <dbReference type="ARBA" id="ARBA00004989"/>
    </source>
</evidence>
<dbReference type="SUPFAM" id="SSF53659">
    <property type="entry name" value="Isocitrate/Isopropylmalate dehydrogenase-like"/>
    <property type="match status" value="1"/>
</dbReference>
<organism evidence="10 11">
    <name type="scientific">Gracilinema caldarium (strain ATCC 51460 / DSM 7334 / H1)</name>
    <name type="common">Treponema caldarium</name>
    <dbReference type="NCBI Taxonomy" id="744872"/>
    <lineage>
        <taxon>Bacteria</taxon>
        <taxon>Pseudomonadati</taxon>
        <taxon>Spirochaetota</taxon>
        <taxon>Spirochaetia</taxon>
        <taxon>Spirochaetales</taxon>
        <taxon>Breznakiellaceae</taxon>
        <taxon>Gracilinema</taxon>
    </lineage>
</organism>
<dbReference type="PANTHER" id="PTHR43356">
    <property type="entry name" value="PHOSPHATE ACETYLTRANSFERASE"/>
    <property type="match status" value="1"/>
</dbReference>
<dbReference type="Pfam" id="PF01515">
    <property type="entry name" value="PTA_PTB"/>
    <property type="match status" value="1"/>
</dbReference>
<proteinExistence type="inferred from homology"/>
<keyword evidence="11" id="KW-1185">Reference proteome</keyword>
<dbReference type="OrthoDB" id="9805787at2"/>
<dbReference type="EMBL" id="CP002868">
    <property type="protein sequence ID" value="AEJ19293.1"/>
    <property type="molecule type" value="Genomic_DNA"/>
</dbReference>
<evidence type="ECO:0000256" key="3">
    <source>
        <dbReference type="ARBA" id="ARBA00005656"/>
    </source>
</evidence>
<reference evidence="11" key="1">
    <citation type="journal article" date="2013" name="Stand. Genomic Sci.">
        <title>Genome sequence of the thermophilic fresh-water bacterium Spirochaeta caldaria type strain (H1(T)), reclassification of Spirochaeta caldaria, Spirochaeta stenostrepta, and Spirochaeta zuelzerae in the genus Treponema as Treponema caldaria comb. nov., Treponema stenostrepta comb. nov., and Treponema zuelzerae comb. nov., and emendation of the genus Treponema.</title>
        <authorList>
            <person name="Abt B."/>
            <person name="Goker M."/>
            <person name="Scheuner C."/>
            <person name="Han C."/>
            <person name="Lu M."/>
            <person name="Misra M."/>
            <person name="Lapidus A."/>
            <person name="Nolan M."/>
            <person name="Lucas S."/>
            <person name="Hammon N."/>
            <person name="Deshpande S."/>
            <person name="Cheng J.F."/>
            <person name="Tapia R."/>
            <person name="Goodwin L.A."/>
            <person name="Pitluck S."/>
            <person name="Liolios K."/>
            <person name="Pagani I."/>
            <person name="Ivanova N."/>
            <person name="Mavromatis K."/>
            <person name="Mikhailova N."/>
            <person name="Huntemann M."/>
            <person name="Pati A."/>
            <person name="Chen A."/>
            <person name="Palaniappan K."/>
            <person name="Land M."/>
            <person name="Hauser L."/>
            <person name="Jeffries C.D."/>
            <person name="Rohde M."/>
            <person name="Spring S."/>
            <person name="Gronow S."/>
            <person name="Detter J.C."/>
            <person name="Bristow J."/>
            <person name="Eisen J.A."/>
            <person name="Markowitz V."/>
            <person name="Hugenholtz P."/>
            <person name="Kyrpides N.C."/>
            <person name="Woyke T."/>
            <person name="Klenk H.P."/>
        </authorList>
    </citation>
    <scope>NUCLEOTIDE SEQUENCE</scope>
    <source>
        <strain evidence="11">ATCC 51460 / DSM 7334 / H1</strain>
    </source>
</reference>
<gene>
    <name evidence="10" type="ordered locus">Spica_1147</name>
</gene>
<dbReference type="STRING" id="744872.Spica_1147"/>
<accession>F8F0E9</accession>
<evidence type="ECO:0000256" key="6">
    <source>
        <dbReference type="ARBA" id="ARBA00022679"/>
    </source>
</evidence>
<dbReference type="Gene3D" id="3.40.50.10950">
    <property type="match status" value="1"/>
</dbReference>
<dbReference type="InterPro" id="IPR012147">
    <property type="entry name" value="P_Ac_Bu_trans"/>
</dbReference>
<dbReference type="PANTHER" id="PTHR43356:SF3">
    <property type="entry name" value="PHOSPHATE ACETYLTRANSFERASE"/>
    <property type="match status" value="1"/>
</dbReference>
<dbReference type="Gene3D" id="3.40.50.10750">
    <property type="entry name" value="Isocitrate/Isopropylmalate dehydrogenase-like"/>
    <property type="match status" value="1"/>
</dbReference>
<dbReference type="eggNOG" id="COG0280">
    <property type="taxonomic scope" value="Bacteria"/>
</dbReference>
<comment type="pathway">
    <text evidence="2">Metabolic intermediate biosynthesis; acetyl-CoA biosynthesis; acetyl-CoA from acetate: step 2/2.</text>
</comment>
<keyword evidence="6 10" id="KW-0808">Transferase</keyword>
<dbReference type="GO" id="GO:0008959">
    <property type="term" value="F:phosphate acetyltransferase activity"/>
    <property type="evidence" value="ECO:0007669"/>
    <property type="project" value="UniProtKB-EC"/>
</dbReference>
<dbReference type="InterPro" id="IPR042112">
    <property type="entry name" value="P_AcTrfase_dom2"/>
</dbReference>
<evidence type="ECO:0000256" key="8">
    <source>
        <dbReference type="ARBA" id="ARBA00031108"/>
    </source>
</evidence>
<name>F8F0E9_GRAC1</name>
<feature type="domain" description="Phosphate acetyl/butaryl transferase" evidence="9">
    <location>
        <begin position="3"/>
        <end position="327"/>
    </location>
</feature>
<dbReference type="InterPro" id="IPR004614">
    <property type="entry name" value="P_AcTrfase"/>
</dbReference>
<dbReference type="HOGENOM" id="CLU_019723_0_1_12"/>
<evidence type="ECO:0000313" key="11">
    <source>
        <dbReference type="Proteomes" id="UP000000503"/>
    </source>
</evidence>
<dbReference type="EC" id="2.3.1.8" evidence="4"/>
<dbReference type="NCBIfam" id="NF007233">
    <property type="entry name" value="PRK09653.1"/>
    <property type="match status" value="1"/>
</dbReference>
<keyword evidence="7 10" id="KW-0012">Acyltransferase</keyword>
<evidence type="ECO:0000259" key="9">
    <source>
        <dbReference type="Pfam" id="PF01515"/>
    </source>
</evidence>
<sequence>MDFVKEMKEKAKKMQKRLVLAEGTEYRTVRAARIILDEHLASSVTLVGATDAVKAVAEKEGVSLQGIIIVDPSTSDKKDQYAQTYYELRKHKGMTPEQAKTDITAQLRWGAMMVHRGDADAMVAGAESTTADVLRAGLAIIGTVPGSKTASSCFVMQSPDKTWGVDGALIFSDCAVVPDPTAEQLAEIALSAAQSCREFLGAEPAVALLSFSTKGSGGDHPDVLKVREALELAKKRDPSLLIDGEMQADAALVPSVTDKKAPGSPIRGKVNTLVFPDLGAGNIGYKLVQRLGKAEAFGPFLQGFAKPISDLSRGCSVEDIVVTAAVTLARVK</sequence>
<dbReference type="InterPro" id="IPR050500">
    <property type="entry name" value="Phos_Acetyltrans/Butyryltrans"/>
</dbReference>
<dbReference type="InterPro" id="IPR042113">
    <property type="entry name" value="P_AcTrfase_dom1"/>
</dbReference>
<comment type="catalytic activity">
    <reaction evidence="1">
        <text>acetyl-CoA + phosphate = acetyl phosphate + CoA</text>
        <dbReference type="Rhea" id="RHEA:19521"/>
        <dbReference type="ChEBI" id="CHEBI:22191"/>
        <dbReference type="ChEBI" id="CHEBI:43474"/>
        <dbReference type="ChEBI" id="CHEBI:57287"/>
        <dbReference type="ChEBI" id="CHEBI:57288"/>
        <dbReference type="EC" id="2.3.1.8"/>
    </reaction>
</comment>
<dbReference type="NCBIfam" id="TIGR00651">
    <property type="entry name" value="pta"/>
    <property type="match status" value="1"/>
</dbReference>
<dbReference type="InterPro" id="IPR002505">
    <property type="entry name" value="PTA_PTB"/>
</dbReference>
<evidence type="ECO:0000313" key="10">
    <source>
        <dbReference type="EMBL" id="AEJ19293.1"/>
    </source>
</evidence>
<dbReference type="KEGG" id="scd:Spica_1147"/>
<evidence type="ECO:0000256" key="4">
    <source>
        <dbReference type="ARBA" id="ARBA00012707"/>
    </source>
</evidence>
<evidence type="ECO:0000256" key="5">
    <source>
        <dbReference type="ARBA" id="ARBA00021528"/>
    </source>
</evidence>
<protein>
    <recommendedName>
        <fullName evidence="5">Phosphate acetyltransferase</fullName>
        <ecNumber evidence="4">2.3.1.8</ecNumber>
    </recommendedName>
    <alternativeName>
        <fullName evidence="8">Phosphotransacetylase</fullName>
    </alternativeName>
</protein>